<comment type="caution">
    <text evidence="2">The sequence shown here is derived from an EMBL/GenBank/DDBJ whole genome shotgun (WGS) entry which is preliminary data.</text>
</comment>
<reference evidence="2 3" key="1">
    <citation type="submission" date="2018-11" db="EMBL/GenBank/DDBJ databases">
        <title>Novel bacteria species description.</title>
        <authorList>
            <person name="Han J.-H."/>
        </authorList>
    </citation>
    <scope>NUCLEOTIDE SEQUENCE [LARGE SCALE GENOMIC DNA]</scope>
    <source>
        <strain evidence="2 3">KCTC23259</strain>
    </source>
</reference>
<gene>
    <name evidence="2" type="ORF">EGI31_00970</name>
</gene>
<feature type="domain" description="Haem-binding" evidence="1">
    <location>
        <begin position="14"/>
        <end position="149"/>
    </location>
</feature>
<proteinExistence type="predicted"/>
<name>A0AAE3GYF4_9BACT</name>
<dbReference type="Proteomes" id="UP001204144">
    <property type="component" value="Unassembled WGS sequence"/>
</dbReference>
<accession>A0AAE3GYF4</accession>
<sequence length="150" mass="17617">MRNSFKQKNILLISAAFIIIQFYQPERNITVEKTEKGFLKVYDIPKNVKSMLKTSCFDCHSNNTAYPWYSNIQPICFMMGRHIETGKENLNFDDWGIYSERKRQNKIRGIIESIKKGEMPLSSYTLIHRNAVLSEVDKKMLIDFLKSIKI</sequence>
<evidence type="ECO:0000313" key="2">
    <source>
        <dbReference type="EMBL" id="MCP9761507.1"/>
    </source>
</evidence>
<evidence type="ECO:0000313" key="3">
    <source>
        <dbReference type="Proteomes" id="UP001204144"/>
    </source>
</evidence>
<dbReference type="AlphaFoldDB" id="A0AAE3GYF4"/>
<keyword evidence="3" id="KW-1185">Reference proteome</keyword>
<evidence type="ECO:0000259" key="1">
    <source>
        <dbReference type="SMART" id="SM01235"/>
    </source>
</evidence>
<dbReference type="Pfam" id="PF14376">
    <property type="entry name" value="Haem_bd"/>
    <property type="match status" value="1"/>
</dbReference>
<protein>
    <submittedName>
        <fullName evidence="2">Cytochrome C</fullName>
    </submittedName>
</protein>
<dbReference type="InterPro" id="IPR025992">
    <property type="entry name" value="Haem-bd"/>
</dbReference>
<dbReference type="EMBL" id="RJUF01000001">
    <property type="protein sequence ID" value="MCP9761507.1"/>
    <property type="molecule type" value="Genomic_DNA"/>
</dbReference>
<dbReference type="RefSeq" id="WP_255035242.1">
    <property type="nucleotide sequence ID" value="NZ_RJUF01000001.1"/>
</dbReference>
<organism evidence="2 3">
    <name type="scientific">Lacihabitans soyangensis</name>
    <dbReference type="NCBI Taxonomy" id="869394"/>
    <lineage>
        <taxon>Bacteria</taxon>
        <taxon>Pseudomonadati</taxon>
        <taxon>Bacteroidota</taxon>
        <taxon>Cytophagia</taxon>
        <taxon>Cytophagales</taxon>
        <taxon>Leadbetterellaceae</taxon>
        <taxon>Lacihabitans</taxon>
    </lineage>
</organism>
<dbReference type="SMART" id="SM01235">
    <property type="entry name" value="Haem_bd"/>
    <property type="match status" value="1"/>
</dbReference>